<sequence length="148" mass="16164">MLIIVLVLGGFILGLAISVVREAGTNTTTTVEPNVTPTATHTITAEPESAETVTKTPKTCKTDLKLADELNEHHNKLHRTSDEPPIPPQTSFFSIGMKKVGDILQPLPLHAIVGGLPISIWVEAGLWSFELHMAFNQVFHPHTKLRSD</sequence>
<gene>
    <name evidence="1" type="ORF">BANT10_03469</name>
</gene>
<proteinExistence type="predicted"/>
<evidence type="ECO:0000313" key="2">
    <source>
        <dbReference type="Proteomes" id="UP000234342"/>
    </source>
</evidence>
<dbReference type="AlphaFoldDB" id="A0A2H1KTR0"/>
<evidence type="ECO:0000313" key="1">
    <source>
        <dbReference type="EMBL" id="SMY03008.1"/>
    </source>
</evidence>
<protein>
    <submittedName>
        <fullName evidence="1">Uncharacterized protein</fullName>
    </submittedName>
</protein>
<keyword evidence="2" id="KW-1185">Reference proteome</keyword>
<dbReference type="EMBL" id="FXZE01000033">
    <property type="protein sequence ID" value="SMY03008.1"/>
    <property type="molecule type" value="Genomic_DNA"/>
</dbReference>
<accession>A0A2H1KTR0</accession>
<dbReference type="Proteomes" id="UP000234342">
    <property type="component" value="Unassembled WGS sequence"/>
</dbReference>
<name>A0A2H1KTR0_9MICO</name>
<dbReference type="RefSeq" id="WP_180957532.1">
    <property type="nucleotide sequence ID" value="NZ_FXZE01000033.1"/>
</dbReference>
<reference evidence="2" key="1">
    <citation type="submission" date="2017-03" db="EMBL/GenBank/DDBJ databases">
        <authorList>
            <person name="Monnet C."/>
        </authorList>
    </citation>
    <scope>NUCLEOTIDE SEQUENCE [LARGE SCALE GENOMIC DNA]</scope>
    <source>
        <strain evidence="2">P10</strain>
    </source>
</reference>
<organism evidence="1 2">
    <name type="scientific">Brevibacterium antiquum</name>
    <dbReference type="NCBI Taxonomy" id="234835"/>
    <lineage>
        <taxon>Bacteria</taxon>
        <taxon>Bacillati</taxon>
        <taxon>Actinomycetota</taxon>
        <taxon>Actinomycetes</taxon>
        <taxon>Micrococcales</taxon>
        <taxon>Brevibacteriaceae</taxon>
        <taxon>Brevibacterium</taxon>
    </lineage>
</organism>